<reference evidence="1" key="1">
    <citation type="journal article" date="2015" name="Nature">
        <title>Complex archaea that bridge the gap between prokaryotes and eukaryotes.</title>
        <authorList>
            <person name="Spang A."/>
            <person name="Saw J.H."/>
            <person name="Jorgensen S.L."/>
            <person name="Zaremba-Niedzwiedzka K."/>
            <person name="Martijn J."/>
            <person name="Lind A.E."/>
            <person name="van Eijk R."/>
            <person name="Schleper C."/>
            <person name="Guy L."/>
            <person name="Ettema T.J."/>
        </authorList>
    </citation>
    <scope>NUCLEOTIDE SEQUENCE</scope>
</reference>
<organism evidence="1">
    <name type="scientific">marine sediment metagenome</name>
    <dbReference type="NCBI Taxonomy" id="412755"/>
    <lineage>
        <taxon>unclassified sequences</taxon>
        <taxon>metagenomes</taxon>
        <taxon>ecological metagenomes</taxon>
    </lineage>
</organism>
<accession>A0A0F9SLY0</accession>
<evidence type="ECO:0008006" key="2">
    <source>
        <dbReference type="Google" id="ProtNLM"/>
    </source>
</evidence>
<name>A0A0F9SLY0_9ZZZZ</name>
<protein>
    <recommendedName>
        <fullName evidence="2">DUF5131 family protein</fullName>
    </recommendedName>
</protein>
<dbReference type="InterPro" id="IPR011101">
    <property type="entry name" value="DUF5131"/>
</dbReference>
<evidence type="ECO:0000313" key="1">
    <source>
        <dbReference type="EMBL" id="KKN70020.1"/>
    </source>
</evidence>
<gene>
    <name evidence="1" type="ORF">LCGC14_0434670</name>
</gene>
<dbReference type="Pfam" id="PF07505">
    <property type="entry name" value="DUF5131"/>
    <property type="match status" value="1"/>
</dbReference>
<proteinExistence type="predicted"/>
<comment type="caution">
    <text evidence="1">The sequence shown here is derived from an EMBL/GenBank/DDBJ whole genome shotgun (WGS) entry which is preliminary data.</text>
</comment>
<dbReference type="AlphaFoldDB" id="A0A0F9SLY0"/>
<dbReference type="EMBL" id="LAZR01000412">
    <property type="protein sequence ID" value="KKN70020.1"/>
    <property type="molecule type" value="Genomic_DNA"/>
</dbReference>
<sequence length="227" mass="26410">MSLKTSKGNMYDWVTHMHSHLGGECPHKCSYCYVQRNRFGVNLRYQGPHRFLSHELKVDYGYGKTIFIEHMNDMFAQGIPGIVIQRILEHCTLYPGNKYIFQTKNPIRAYRHTHEFPKNYMLGTTIESNRYYSGLSQAPDPVQRYEAMLKFPDVDKFITIEPILDFDVDELVKWIVNIKPSFVNIGADSKNCKLPEPSSAKVWALITALQYRKITIKKKVNLGRMLN</sequence>